<dbReference type="AlphaFoldDB" id="C2XY87"/>
<dbReference type="Pfam" id="PF12728">
    <property type="entry name" value="HTH_17"/>
    <property type="match status" value="1"/>
</dbReference>
<dbReference type="InterPro" id="IPR041657">
    <property type="entry name" value="HTH_17"/>
</dbReference>
<proteinExistence type="predicted"/>
<dbReference type="EMBL" id="ACMP01000094">
    <property type="protein sequence ID" value="EEL69464.1"/>
    <property type="molecule type" value="Genomic_DNA"/>
</dbReference>
<evidence type="ECO:0000259" key="1">
    <source>
        <dbReference type="Pfam" id="PF12728"/>
    </source>
</evidence>
<feature type="domain" description="Helix-turn-helix" evidence="1">
    <location>
        <begin position="17"/>
        <end position="65"/>
    </location>
</feature>
<reference evidence="2" key="1">
    <citation type="journal article" date="2012" name="Genome Res.">
        <title>Genomic characterization of the Bacillus cereus sensu lato species: Backdrop to the evolution of Bacillus anthracis.</title>
        <authorList>
            <person name="Zwick M.E."/>
            <person name="Joseph S.J."/>
            <person name="Didelot X."/>
            <person name="Chen P.E."/>
            <person name="Bishop-Lilly K.A."/>
            <person name="Stewart A.C."/>
            <person name="Willner K."/>
            <person name="Nolan N."/>
            <person name="Lentz S."/>
            <person name="Thomason M.K."/>
            <person name="Sozhamannan S."/>
            <person name="Mateczun A.J."/>
            <person name="Du L."/>
            <person name="Read T.D."/>
        </authorList>
    </citation>
    <scope>NUCLEOTIDE SEQUENCE [LARGE SCALE GENOMIC DNA]</scope>
    <source>
        <strain evidence="2">AH603</strain>
    </source>
</reference>
<dbReference type="Proteomes" id="UP000001753">
    <property type="component" value="Chromosome"/>
</dbReference>
<comment type="caution">
    <text evidence="2">The sequence shown here is derived from an EMBL/GenBank/DDBJ whole genome shotgun (WGS) entry which is preliminary data.</text>
</comment>
<protein>
    <submittedName>
        <fullName evidence="2">Prophage LambdaBa02, DNA-binding protein</fullName>
    </submittedName>
</protein>
<name>C2XY87_BACMY</name>
<gene>
    <name evidence="2" type="ORF">bcere0026_36650</name>
</gene>
<accession>C2XY87</accession>
<dbReference type="GO" id="GO:0003677">
    <property type="term" value="F:DNA binding"/>
    <property type="evidence" value="ECO:0007669"/>
    <property type="project" value="UniProtKB-KW"/>
</dbReference>
<evidence type="ECO:0000313" key="2">
    <source>
        <dbReference type="EMBL" id="EEL69464.1"/>
    </source>
</evidence>
<keyword evidence="2" id="KW-0238">DNA-binding</keyword>
<dbReference type="HOGENOM" id="CLU_140176_16_2_9"/>
<organism evidence="2">
    <name type="scientific">Bacillus mycoides</name>
    <dbReference type="NCBI Taxonomy" id="1405"/>
    <lineage>
        <taxon>Bacteria</taxon>
        <taxon>Bacillati</taxon>
        <taxon>Bacillota</taxon>
        <taxon>Bacilli</taxon>
        <taxon>Bacillales</taxon>
        <taxon>Bacillaceae</taxon>
        <taxon>Bacillus</taxon>
        <taxon>Bacillus cereus group</taxon>
    </lineage>
</organism>
<sequence>MIGVKNMYQIKQLPFSMKAEDVQEFLNISRSSAYALMKRKDFPTITIGKSKRVKAEDFLNWFEAQKGGANVS</sequence>